<dbReference type="RefSeq" id="WP_124800102.1">
    <property type="nucleotide sequence ID" value="NZ_CP034170.1"/>
</dbReference>
<name>A0A3G8ZPX2_9ACTN</name>
<keyword evidence="2" id="KW-1185">Reference proteome</keyword>
<gene>
    <name evidence="1" type="ORF">EH165_14675</name>
</gene>
<dbReference type="EMBL" id="CP034170">
    <property type="protein sequence ID" value="AZI59198.1"/>
    <property type="molecule type" value="Genomic_DNA"/>
</dbReference>
<organism evidence="1 2">
    <name type="scientific">Nakamurella antarctica</name>
    <dbReference type="NCBI Taxonomy" id="1902245"/>
    <lineage>
        <taxon>Bacteria</taxon>
        <taxon>Bacillati</taxon>
        <taxon>Actinomycetota</taxon>
        <taxon>Actinomycetes</taxon>
        <taxon>Nakamurellales</taxon>
        <taxon>Nakamurellaceae</taxon>
        <taxon>Nakamurella</taxon>
    </lineage>
</organism>
<reference evidence="1 2" key="2">
    <citation type="submission" date="2018-12" db="EMBL/GenBank/DDBJ databases">
        <title>Nakamurella antarcticus sp. nov., isolated from Antarctica South Shetland Islands soil.</title>
        <authorList>
            <person name="Peng F."/>
        </authorList>
    </citation>
    <scope>NUCLEOTIDE SEQUENCE [LARGE SCALE GENOMIC DNA]</scope>
    <source>
        <strain evidence="1 2">S14-144</strain>
    </source>
</reference>
<dbReference type="AlphaFoldDB" id="A0A3G8ZPX2"/>
<evidence type="ECO:0000313" key="1">
    <source>
        <dbReference type="EMBL" id="AZI59198.1"/>
    </source>
</evidence>
<proteinExistence type="predicted"/>
<evidence type="ECO:0000313" key="2">
    <source>
        <dbReference type="Proteomes" id="UP000268084"/>
    </source>
</evidence>
<dbReference type="OrthoDB" id="9813719at2"/>
<sequence length="86" mass="9718">MQPFHGHHRQVCATDPEAERREENLYPGSNIVRNNFALTDFRELRAAEYGATTQRELKTRSGEVIDRIITETRGAFLAALAETASN</sequence>
<dbReference type="KEGG" id="nak:EH165_14675"/>
<dbReference type="Proteomes" id="UP000268084">
    <property type="component" value="Chromosome"/>
</dbReference>
<accession>A0A3G8ZPX2</accession>
<protein>
    <submittedName>
        <fullName evidence="1">Uncharacterized protein</fullName>
    </submittedName>
</protein>
<reference evidence="1 2" key="1">
    <citation type="submission" date="2018-11" db="EMBL/GenBank/DDBJ databases">
        <authorList>
            <person name="Da X."/>
        </authorList>
    </citation>
    <scope>NUCLEOTIDE SEQUENCE [LARGE SCALE GENOMIC DNA]</scope>
    <source>
        <strain evidence="1 2">S14-144</strain>
    </source>
</reference>